<proteinExistence type="predicted"/>
<sequence>MTIPLFDLLMNISLGLVGFAILMSITLVLTGRQDQKEAADAKEAAEFERKYIDQPLEQAAQGCGSNPEEKARVFFRAVDRVMTHLPPVCRHKCGRCCYQAIDIYPLERPALEAHIRKLPDERKAHIRQHAKVWIEQYNRVYDLWLGNVLNDSDSVSSSARLGSRREAEGNMHDWIIDEFSKTPVMCPFLYERSCLIYPVRPVMCRDYVMNASPVRCEEQTTPEHAYQARHISHQTQKHLKQSGPAEPLLYALSDVLSLDVTMNGMGKILNPDFKAPLDS</sequence>
<organism evidence="2 3">
    <name type="scientific">Pontibacterium sinense</name>
    <dbReference type="NCBI Taxonomy" id="2781979"/>
    <lineage>
        <taxon>Bacteria</taxon>
        <taxon>Pseudomonadati</taxon>
        <taxon>Pseudomonadota</taxon>
        <taxon>Gammaproteobacteria</taxon>
        <taxon>Oceanospirillales</taxon>
        <taxon>Oceanospirillaceae</taxon>
        <taxon>Pontibacterium</taxon>
    </lineage>
</organism>
<protein>
    <recommendedName>
        <fullName evidence="4">YkgJ family cysteine cluster protein</fullName>
    </recommendedName>
</protein>
<comment type="caution">
    <text evidence="2">The sequence shown here is derived from an EMBL/GenBank/DDBJ whole genome shotgun (WGS) entry which is preliminary data.</text>
</comment>
<reference evidence="2" key="1">
    <citation type="submission" date="2020-10" db="EMBL/GenBank/DDBJ databases">
        <title>Bacterium isolated from coastal waters sediment.</title>
        <authorList>
            <person name="Chen R.-J."/>
            <person name="Lu D.-C."/>
            <person name="Zhu K.-L."/>
            <person name="Du Z.-J."/>
        </authorList>
    </citation>
    <scope>NUCLEOTIDE SEQUENCE</scope>
    <source>
        <strain evidence="2">N1Y112</strain>
    </source>
</reference>
<name>A0A8J7FT77_9GAMM</name>
<evidence type="ECO:0000256" key="1">
    <source>
        <dbReference type="SAM" id="Phobius"/>
    </source>
</evidence>
<keyword evidence="1" id="KW-0812">Transmembrane</keyword>
<keyword evidence="3" id="KW-1185">Reference proteome</keyword>
<feature type="transmembrane region" description="Helical" evidence="1">
    <location>
        <begin position="12"/>
        <end position="30"/>
    </location>
</feature>
<accession>A0A8J7FT77</accession>
<evidence type="ECO:0000313" key="3">
    <source>
        <dbReference type="Proteomes" id="UP000640333"/>
    </source>
</evidence>
<dbReference type="AlphaFoldDB" id="A0A8J7FT77"/>
<gene>
    <name evidence="2" type="ORF">IOQ59_06135</name>
</gene>
<evidence type="ECO:0008006" key="4">
    <source>
        <dbReference type="Google" id="ProtNLM"/>
    </source>
</evidence>
<dbReference type="EMBL" id="JADEYS010000005">
    <property type="protein sequence ID" value="MBE9396840.1"/>
    <property type="molecule type" value="Genomic_DNA"/>
</dbReference>
<keyword evidence="1" id="KW-1133">Transmembrane helix</keyword>
<dbReference type="RefSeq" id="WP_193952397.1">
    <property type="nucleotide sequence ID" value="NZ_JADEYS010000005.1"/>
</dbReference>
<dbReference type="Proteomes" id="UP000640333">
    <property type="component" value="Unassembled WGS sequence"/>
</dbReference>
<evidence type="ECO:0000313" key="2">
    <source>
        <dbReference type="EMBL" id="MBE9396840.1"/>
    </source>
</evidence>
<keyword evidence="1" id="KW-0472">Membrane</keyword>